<reference evidence="1" key="2">
    <citation type="submission" date="2023-04" db="EMBL/GenBank/DDBJ databases">
        <authorList>
            <person name="Bu L."/>
            <person name="Lu L."/>
            <person name="Laidemitt M.R."/>
            <person name="Zhang S.M."/>
            <person name="Mutuku M."/>
            <person name="Mkoji G."/>
            <person name="Steinauer M."/>
            <person name="Loker E.S."/>
        </authorList>
    </citation>
    <scope>NUCLEOTIDE SEQUENCE</scope>
    <source>
        <strain evidence="1">KasaAsao</strain>
        <tissue evidence="1">Whole Snail</tissue>
    </source>
</reference>
<comment type="caution">
    <text evidence="1">The sequence shown here is derived from an EMBL/GenBank/DDBJ whole genome shotgun (WGS) entry which is preliminary data.</text>
</comment>
<name>A0AAD8AQL1_BIOPF</name>
<evidence type="ECO:0000313" key="1">
    <source>
        <dbReference type="EMBL" id="KAK0040132.1"/>
    </source>
</evidence>
<protein>
    <submittedName>
        <fullName evidence="1">Uncharacterized protein</fullName>
    </submittedName>
</protein>
<dbReference type="AlphaFoldDB" id="A0AAD8AQL1"/>
<proteinExistence type="predicted"/>
<sequence length="68" mass="7763">MSEATAWVVVNTKQVVIKVSVVLGDHINFLAEFNLRLFHKVNLTLIPRTQHPMLMTDKGIQDTRQSTM</sequence>
<dbReference type="Proteomes" id="UP001233172">
    <property type="component" value="Unassembled WGS sequence"/>
</dbReference>
<gene>
    <name evidence="1" type="ORF">Bpfe_030437</name>
</gene>
<evidence type="ECO:0000313" key="2">
    <source>
        <dbReference type="Proteomes" id="UP001233172"/>
    </source>
</evidence>
<reference evidence="1" key="1">
    <citation type="journal article" date="2023" name="PLoS Negl. Trop. Dis.">
        <title>A genome sequence for Biomphalaria pfeifferi, the major vector snail for the human-infecting parasite Schistosoma mansoni.</title>
        <authorList>
            <person name="Bu L."/>
            <person name="Lu L."/>
            <person name="Laidemitt M.R."/>
            <person name="Zhang S.M."/>
            <person name="Mutuku M."/>
            <person name="Mkoji G."/>
            <person name="Steinauer M."/>
            <person name="Loker E.S."/>
        </authorList>
    </citation>
    <scope>NUCLEOTIDE SEQUENCE</scope>
    <source>
        <strain evidence="1">KasaAsao</strain>
    </source>
</reference>
<accession>A0AAD8AQL1</accession>
<dbReference type="EMBL" id="JASAOG010000349">
    <property type="protein sequence ID" value="KAK0040132.1"/>
    <property type="molecule type" value="Genomic_DNA"/>
</dbReference>
<organism evidence="1 2">
    <name type="scientific">Biomphalaria pfeifferi</name>
    <name type="common">Bloodfluke planorb</name>
    <name type="synonym">Freshwater snail</name>
    <dbReference type="NCBI Taxonomy" id="112525"/>
    <lineage>
        <taxon>Eukaryota</taxon>
        <taxon>Metazoa</taxon>
        <taxon>Spiralia</taxon>
        <taxon>Lophotrochozoa</taxon>
        <taxon>Mollusca</taxon>
        <taxon>Gastropoda</taxon>
        <taxon>Heterobranchia</taxon>
        <taxon>Euthyneura</taxon>
        <taxon>Panpulmonata</taxon>
        <taxon>Hygrophila</taxon>
        <taxon>Lymnaeoidea</taxon>
        <taxon>Planorbidae</taxon>
        <taxon>Biomphalaria</taxon>
    </lineage>
</organism>
<keyword evidence="2" id="KW-1185">Reference proteome</keyword>